<dbReference type="CDD" id="cd04301">
    <property type="entry name" value="NAT_SF"/>
    <property type="match status" value="1"/>
</dbReference>
<reference evidence="12" key="1">
    <citation type="submission" date="2021-01" db="EMBL/GenBank/DDBJ databases">
        <authorList>
            <person name="Corre E."/>
            <person name="Pelletier E."/>
            <person name="Niang G."/>
            <person name="Scheremetjew M."/>
            <person name="Finn R."/>
            <person name="Kale V."/>
            <person name="Holt S."/>
            <person name="Cochrane G."/>
            <person name="Meng A."/>
            <person name="Brown T."/>
            <person name="Cohen L."/>
        </authorList>
    </citation>
    <scope>NUCLEOTIDE SEQUENCE</scope>
    <source>
        <strain evidence="12">CCMP622</strain>
    </source>
</reference>
<gene>
    <name evidence="12" type="ORF">LSP00402_LOCUS20843</name>
</gene>
<dbReference type="AlphaFoldDB" id="A0A7S2U2D6"/>
<evidence type="ECO:0000256" key="8">
    <source>
        <dbReference type="ARBA" id="ARBA00026144"/>
    </source>
</evidence>
<keyword evidence="2" id="KW-0808">Transferase</keyword>
<evidence type="ECO:0000256" key="1">
    <source>
        <dbReference type="ARBA" id="ARBA00013184"/>
    </source>
</evidence>
<proteinExistence type="inferred from homology"/>
<dbReference type="PANTHER" id="PTHR14744:SF15">
    <property type="entry name" value="N-ALPHA-ACETYLTRANSFERASE 60"/>
    <property type="match status" value="1"/>
</dbReference>
<dbReference type="GO" id="GO:0120518">
    <property type="term" value="F:protein N-terminal-methionine acetyltransferase activity"/>
    <property type="evidence" value="ECO:0007669"/>
    <property type="project" value="UniProtKB-EC"/>
</dbReference>
<dbReference type="SUPFAM" id="SSF55729">
    <property type="entry name" value="Acyl-CoA N-acyltransferases (Nat)"/>
    <property type="match status" value="1"/>
</dbReference>
<organism evidence="12">
    <name type="scientific">Lotharella oceanica</name>
    <dbReference type="NCBI Taxonomy" id="641309"/>
    <lineage>
        <taxon>Eukaryota</taxon>
        <taxon>Sar</taxon>
        <taxon>Rhizaria</taxon>
        <taxon>Cercozoa</taxon>
        <taxon>Chlorarachniophyceae</taxon>
        <taxon>Lotharella</taxon>
    </lineage>
</organism>
<dbReference type="EMBL" id="HBHP01033875">
    <property type="protein sequence ID" value="CAD9776829.1"/>
    <property type="molecule type" value="Transcribed_RNA"/>
</dbReference>
<dbReference type="InterPro" id="IPR000182">
    <property type="entry name" value="GNAT_dom"/>
</dbReference>
<comment type="catalytic activity">
    <reaction evidence="9">
        <text>L-lysyl-[protein] + acetyl-CoA = N(6)-acetyl-L-lysyl-[protein] + CoA + H(+)</text>
        <dbReference type="Rhea" id="RHEA:45948"/>
        <dbReference type="Rhea" id="RHEA-COMP:9752"/>
        <dbReference type="Rhea" id="RHEA-COMP:10731"/>
        <dbReference type="ChEBI" id="CHEBI:15378"/>
        <dbReference type="ChEBI" id="CHEBI:29969"/>
        <dbReference type="ChEBI" id="CHEBI:57287"/>
        <dbReference type="ChEBI" id="CHEBI:57288"/>
        <dbReference type="ChEBI" id="CHEBI:61930"/>
        <dbReference type="EC" id="2.3.1.48"/>
    </reaction>
</comment>
<dbReference type="EC" id="2.3.1.259" evidence="7"/>
<evidence type="ECO:0000256" key="3">
    <source>
        <dbReference type="ARBA" id="ARBA00022829"/>
    </source>
</evidence>
<dbReference type="GO" id="GO:0007059">
    <property type="term" value="P:chromosome segregation"/>
    <property type="evidence" value="ECO:0007669"/>
    <property type="project" value="UniProtKB-KW"/>
</dbReference>
<feature type="domain" description="N-acetyltransferase" evidence="11">
    <location>
        <begin position="31"/>
        <end position="188"/>
    </location>
</feature>
<dbReference type="InterPro" id="IPR016181">
    <property type="entry name" value="Acyl_CoA_acyltransferase"/>
</dbReference>
<evidence type="ECO:0000256" key="7">
    <source>
        <dbReference type="ARBA" id="ARBA00026111"/>
    </source>
</evidence>
<sequence length="207" mass="23885">MSAAEKTKQDNSISKKLLSKELYYDFKFPDTVFRRVVKDDIPEIISLHDVLFPVKYSDSFFNSLIRRDDMHTILAFSVEDGVLTGVSTARIEEKSESCYAIREGYISTLGVKPGYRRHGLGKFLLEKTVELLEKQQSCSAIKLHVKADNIPAINLYYKTGFELLEHLVNHYYFDGKRHDALHLVRYVRPPPPRVKKDPGLFDRCTIL</sequence>
<dbReference type="PANTHER" id="PTHR14744">
    <property type="entry name" value="N-ALPHA-ACETYLTRANSFERASE 60"/>
    <property type="match status" value="1"/>
</dbReference>
<evidence type="ECO:0000256" key="2">
    <source>
        <dbReference type="ARBA" id="ARBA00022679"/>
    </source>
</evidence>
<comment type="similarity">
    <text evidence="6">Belongs to the acetyltransferase family. NAA60 subfamily.</text>
</comment>
<evidence type="ECO:0000256" key="10">
    <source>
        <dbReference type="ARBA" id="ARBA00048848"/>
    </source>
</evidence>
<evidence type="ECO:0000313" key="12">
    <source>
        <dbReference type="EMBL" id="CAD9776829.1"/>
    </source>
</evidence>
<dbReference type="InterPro" id="IPR045141">
    <property type="entry name" value="NAA60-like"/>
</dbReference>
<keyword evidence="3" id="KW-0159">Chromosome partition</keyword>
<evidence type="ECO:0000256" key="9">
    <source>
        <dbReference type="ARBA" id="ARBA00048017"/>
    </source>
</evidence>
<evidence type="ECO:0000256" key="5">
    <source>
        <dbReference type="ARBA" id="ARBA00023315"/>
    </source>
</evidence>
<evidence type="ECO:0000256" key="6">
    <source>
        <dbReference type="ARBA" id="ARBA00025774"/>
    </source>
</evidence>
<dbReference type="PROSITE" id="PS51186">
    <property type="entry name" value="GNAT"/>
    <property type="match status" value="1"/>
</dbReference>
<dbReference type="Gene3D" id="3.40.630.30">
    <property type="match status" value="1"/>
</dbReference>
<keyword evidence="5" id="KW-0012">Acyltransferase</keyword>
<comment type="catalytic activity">
    <reaction evidence="10">
        <text>N-terminal L-methionyl-[transmembrane protein] + acetyl-CoA = N-terminal N(alpha)-acetyl-L-methionyl-[transmembrane protein] + CoA + H(+)</text>
        <dbReference type="Rhea" id="RHEA:50604"/>
        <dbReference type="Rhea" id="RHEA-COMP:12745"/>
        <dbReference type="Rhea" id="RHEA-COMP:12746"/>
        <dbReference type="ChEBI" id="CHEBI:15378"/>
        <dbReference type="ChEBI" id="CHEBI:57287"/>
        <dbReference type="ChEBI" id="CHEBI:57288"/>
        <dbReference type="ChEBI" id="CHEBI:64731"/>
        <dbReference type="ChEBI" id="CHEBI:133414"/>
        <dbReference type="EC" id="2.3.1.259"/>
    </reaction>
</comment>
<dbReference type="Pfam" id="PF00583">
    <property type="entry name" value="Acetyltransf_1"/>
    <property type="match status" value="1"/>
</dbReference>
<evidence type="ECO:0000256" key="4">
    <source>
        <dbReference type="ARBA" id="ARBA00022853"/>
    </source>
</evidence>
<keyword evidence="4" id="KW-0156">Chromatin regulator</keyword>
<dbReference type="GO" id="GO:0004402">
    <property type="term" value="F:histone acetyltransferase activity"/>
    <property type="evidence" value="ECO:0007669"/>
    <property type="project" value="TreeGrafter"/>
</dbReference>
<evidence type="ECO:0000259" key="11">
    <source>
        <dbReference type="PROSITE" id="PS51186"/>
    </source>
</evidence>
<protein>
    <recommendedName>
        <fullName evidence="8">N-alpha-acetyltransferase 60</fullName>
        <ecNumber evidence="7">2.3.1.259</ecNumber>
        <ecNumber evidence="1">2.3.1.48</ecNumber>
    </recommendedName>
</protein>
<accession>A0A7S2U2D6</accession>
<dbReference type="EC" id="2.3.1.48" evidence="1"/>
<dbReference type="GO" id="GO:0000139">
    <property type="term" value="C:Golgi membrane"/>
    <property type="evidence" value="ECO:0007669"/>
    <property type="project" value="TreeGrafter"/>
</dbReference>
<name>A0A7S2U2D6_9EUKA</name>